<comment type="caution">
    <text evidence="2">The sequence shown here is derived from an EMBL/GenBank/DDBJ whole genome shotgun (WGS) entry which is preliminary data.</text>
</comment>
<dbReference type="Proteomes" id="UP000249061">
    <property type="component" value="Unassembled WGS sequence"/>
</dbReference>
<dbReference type="CDD" id="cd05233">
    <property type="entry name" value="SDR_c"/>
    <property type="match status" value="1"/>
</dbReference>
<dbReference type="InterPro" id="IPR036291">
    <property type="entry name" value="NAD(P)-bd_dom_sf"/>
</dbReference>
<dbReference type="AlphaFoldDB" id="A0A2W5U648"/>
<dbReference type="SUPFAM" id="SSF51735">
    <property type="entry name" value="NAD(P)-binding Rossmann-fold domains"/>
    <property type="match status" value="1"/>
</dbReference>
<protein>
    <submittedName>
        <fullName evidence="2">Short-chain dehydrogenase</fullName>
    </submittedName>
</protein>
<dbReference type="InterPro" id="IPR002347">
    <property type="entry name" value="SDR_fam"/>
</dbReference>
<dbReference type="PRINTS" id="PR00080">
    <property type="entry name" value="SDRFAMILY"/>
</dbReference>
<dbReference type="PRINTS" id="PR00081">
    <property type="entry name" value="GDHRDH"/>
</dbReference>
<dbReference type="FunFam" id="3.40.50.720:FF:000084">
    <property type="entry name" value="Short-chain dehydrogenase reductase"/>
    <property type="match status" value="1"/>
</dbReference>
<dbReference type="NCBIfam" id="NF005559">
    <property type="entry name" value="PRK07231.1"/>
    <property type="match status" value="1"/>
</dbReference>
<dbReference type="PANTHER" id="PTHR42760">
    <property type="entry name" value="SHORT-CHAIN DEHYDROGENASES/REDUCTASES FAMILY MEMBER"/>
    <property type="match status" value="1"/>
</dbReference>
<name>A0A2W5U648_9BACT</name>
<organism evidence="2 3">
    <name type="scientific">Archangium gephyra</name>
    <dbReference type="NCBI Taxonomy" id="48"/>
    <lineage>
        <taxon>Bacteria</taxon>
        <taxon>Pseudomonadati</taxon>
        <taxon>Myxococcota</taxon>
        <taxon>Myxococcia</taxon>
        <taxon>Myxococcales</taxon>
        <taxon>Cystobacterineae</taxon>
        <taxon>Archangiaceae</taxon>
        <taxon>Archangium</taxon>
    </lineage>
</organism>
<evidence type="ECO:0000313" key="2">
    <source>
        <dbReference type="EMBL" id="PZR04328.1"/>
    </source>
</evidence>
<dbReference type="EMBL" id="QFQP01000060">
    <property type="protein sequence ID" value="PZR04328.1"/>
    <property type="molecule type" value="Genomic_DNA"/>
</dbReference>
<dbReference type="GO" id="GO:0016616">
    <property type="term" value="F:oxidoreductase activity, acting on the CH-OH group of donors, NAD or NADP as acceptor"/>
    <property type="evidence" value="ECO:0007669"/>
    <property type="project" value="TreeGrafter"/>
</dbReference>
<sequence length="253" mass="26306">MKRLESRVALVTGAASGIGRAAALRLASEGAAVLVTDINEEGGAETEKTILEAGGRADFAKHDVTSEQAWDAVLKQVVQEFGGLDILVNNAGVGDLSTIAETTFDAYRKTVSVTQDSVFLGMKHAEKLLIKSGRAKRASVINICSIFGSSGGFGTSVGYHAAKGAVRVMTKTLALHWAGHGVRVNSIHPGFIDTPALAAAKNTPAEKAMLDLTPLGRLGSVEEVAGAIAFLASDDATFITGSELYVDGGYMAR</sequence>
<dbReference type="Pfam" id="PF13561">
    <property type="entry name" value="adh_short_C2"/>
    <property type="match status" value="1"/>
</dbReference>
<evidence type="ECO:0000313" key="3">
    <source>
        <dbReference type="Proteomes" id="UP000249061"/>
    </source>
</evidence>
<gene>
    <name evidence="2" type="ORF">DI536_34495</name>
</gene>
<accession>A0A2W5U648</accession>
<proteinExistence type="inferred from homology"/>
<dbReference type="PANTHER" id="PTHR42760:SF124">
    <property type="entry name" value="SHORT-CHAIN DEHYDROGENASE_REDUCTASE"/>
    <property type="match status" value="1"/>
</dbReference>
<reference evidence="2 3" key="1">
    <citation type="submission" date="2017-08" db="EMBL/GenBank/DDBJ databases">
        <title>Infants hospitalized years apart are colonized by the same room-sourced microbial strains.</title>
        <authorList>
            <person name="Brooks B."/>
            <person name="Olm M.R."/>
            <person name="Firek B.A."/>
            <person name="Baker R."/>
            <person name="Thomas B.C."/>
            <person name="Morowitz M.J."/>
            <person name="Banfield J.F."/>
        </authorList>
    </citation>
    <scope>NUCLEOTIDE SEQUENCE [LARGE SCALE GENOMIC DNA]</scope>
    <source>
        <strain evidence="2">S2_003_000_R2_14</strain>
    </source>
</reference>
<evidence type="ECO:0000256" key="1">
    <source>
        <dbReference type="ARBA" id="ARBA00006484"/>
    </source>
</evidence>
<comment type="similarity">
    <text evidence="1">Belongs to the short-chain dehydrogenases/reductases (SDR) family.</text>
</comment>
<dbReference type="Gene3D" id="3.40.50.720">
    <property type="entry name" value="NAD(P)-binding Rossmann-like Domain"/>
    <property type="match status" value="1"/>
</dbReference>